<sequence length="62" mass="6636">MFTNHRLRTLALLAFIAGLIGLNTAHARNYPCSGKKGGVSHCQGDKFVCKDGSISGSKKVCR</sequence>
<evidence type="ECO:0000313" key="2">
    <source>
        <dbReference type="EMBL" id="MDH0364232.1"/>
    </source>
</evidence>
<name>A0AA42L0D3_9BURK</name>
<organism evidence="2 3">
    <name type="scientific">Comamonas aquatica</name>
    <dbReference type="NCBI Taxonomy" id="225991"/>
    <lineage>
        <taxon>Bacteria</taxon>
        <taxon>Pseudomonadati</taxon>
        <taxon>Pseudomonadota</taxon>
        <taxon>Betaproteobacteria</taxon>
        <taxon>Burkholderiales</taxon>
        <taxon>Comamonadaceae</taxon>
        <taxon>Comamonas</taxon>
    </lineage>
</organism>
<keyword evidence="1" id="KW-0732">Signal</keyword>
<dbReference type="Proteomes" id="UP001158297">
    <property type="component" value="Unassembled WGS sequence"/>
</dbReference>
<evidence type="ECO:0000256" key="1">
    <source>
        <dbReference type="SAM" id="SignalP"/>
    </source>
</evidence>
<gene>
    <name evidence="2" type="ORF">N7330_14410</name>
</gene>
<reference evidence="2" key="1">
    <citation type="submission" date="2022-09" db="EMBL/GenBank/DDBJ databases">
        <title>Intensive care unit water sources are persistently colonized with multi-drug resistant bacteria and are the site of extensive horizontal gene transfer of antibiotic resistance genes.</title>
        <authorList>
            <person name="Diorio-Toth L."/>
        </authorList>
    </citation>
    <scope>NUCLEOTIDE SEQUENCE</scope>
    <source>
        <strain evidence="2">GD04130</strain>
    </source>
</reference>
<protein>
    <submittedName>
        <fullName evidence="2">Uncharacterized protein</fullName>
    </submittedName>
</protein>
<accession>A0AA42L0D3</accession>
<feature type="signal peptide" evidence="1">
    <location>
        <begin position="1"/>
        <end position="27"/>
    </location>
</feature>
<evidence type="ECO:0000313" key="3">
    <source>
        <dbReference type="Proteomes" id="UP001158297"/>
    </source>
</evidence>
<dbReference type="AlphaFoldDB" id="A0AA42L0D3"/>
<dbReference type="EMBL" id="JAODZU010000018">
    <property type="protein sequence ID" value="MDH0364232.1"/>
    <property type="molecule type" value="Genomic_DNA"/>
</dbReference>
<comment type="caution">
    <text evidence="2">The sequence shown here is derived from an EMBL/GenBank/DDBJ whole genome shotgun (WGS) entry which is preliminary data.</text>
</comment>
<dbReference type="RefSeq" id="WP_279860388.1">
    <property type="nucleotide sequence ID" value="NZ_JAODZU010000018.1"/>
</dbReference>
<proteinExistence type="predicted"/>
<feature type="chain" id="PRO_5041247020" evidence="1">
    <location>
        <begin position="28"/>
        <end position="62"/>
    </location>
</feature>